<protein>
    <submittedName>
        <fullName evidence="2">Uncharacterized protein</fullName>
    </submittedName>
</protein>
<feature type="transmembrane region" description="Helical" evidence="1">
    <location>
        <begin position="12"/>
        <end position="31"/>
    </location>
</feature>
<gene>
    <name evidence="2" type="ORF">GT003_25185</name>
</gene>
<organism evidence="2 3">
    <name type="scientific">Paenibacillus sacheonensis</name>
    <dbReference type="NCBI Taxonomy" id="742054"/>
    <lineage>
        <taxon>Bacteria</taxon>
        <taxon>Bacillati</taxon>
        <taxon>Bacillota</taxon>
        <taxon>Bacilli</taxon>
        <taxon>Bacillales</taxon>
        <taxon>Paenibacillaceae</taxon>
        <taxon>Paenibacillus</taxon>
    </lineage>
</organism>
<keyword evidence="1" id="KW-0472">Membrane</keyword>
<dbReference type="RefSeq" id="WP_161703149.1">
    <property type="nucleotide sequence ID" value="NZ_JAAAMU010000017.1"/>
</dbReference>
<proteinExistence type="predicted"/>
<sequence length="203" mass="22014">MEEPRTKRPIFTPVVLLLLTFSLIGNVFLYTRNLQNAQTDRVDQGTEILQSAQTAKAFLAEAEKQAAAMAGAADAAGRMAAKSSLLASYRNASSVTEFIREAEDVNGKPFPAAKRSAADFMDQTLASLQAIGNHEGPLTDGEKAYLASLVQIYQACQKEMSAFQQDAINQEQALIILVNKDWQPIAGKLLEQMNASADLSFKG</sequence>
<dbReference type="OrthoDB" id="2612455at2"/>
<evidence type="ECO:0000313" key="2">
    <source>
        <dbReference type="EMBL" id="NBC72304.1"/>
    </source>
</evidence>
<accession>A0A7X5C4E7</accession>
<evidence type="ECO:0000313" key="3">
    <source>
        <dbReference type="Proteomes" id="UP000558113"/>
    </source>
</evidence>
<keyword evidence="1" id="KW-0812">Transmembrane</keyword>
<dbReference type="AlphaFoldDB" id="A0A7X5C4E7"/>
<reference evidence="2 3" key="1">
    <citation type="submission" date="2020-01" db="EMBL/GenBank/DDBJ databases">
        <title>Paenibacillus soybeanensis sp. nov. isolated from the nodules of soybean (Glycine max(L.) Merr).</title>
        <authorList>
            <person name="Wang H."/>
        </authorList>
    </citation>
    <scope>NUCLEOTIDE SEQUENCE [LARGE SCALE GENOMIC DNA]</scope>
    <source>
        <strain evidence="2 3">DSM 23054</strain>
    </source>
</reference>
<keyword evidence="3" id="KW-1185">Reference proteome</keyword>
<evidence type="ECO:0000256" key="1">
    <source>
        <dbReference type="SAM" id="Phobius"/>
    </source>
</evidence>
<keyword evidence="1" id="KW-1133">Transmembrane helix</keyword>
<comment type="caution">
    <text evidence="2">The sequence shown here is derived from an EMBL/GenBank/DDBJ whole genome shotgun (WGS) entry which is preliminary data.</text>
</comment>
<dbReference type="Proteomes" id="UP000558113">
    <property type="component" value="Unassembled WGS sequence"/>
</dbReference>
<name>A0A7X5C4E7_9BACL</name>
<dbReference type="EMBL" id="JAAAMU010000017">
    <property type="protein sequence ID" value="NBC72304.1"/>
    <property type="molecule type" value="Genomic_DNA"/>
</dbReference>